<dbReference type="AlphaFoldDB" id="U7QQ30"/>
<comment type="caution">
    <text evidence="1">The sequence shown here is derived from an EMBL/GenBank/DDBJ whole genome shotgun (WGS) entry which is preliminary data.</text>
</comment>
<sequence>MQTAYFQYQKLKHNQSRVNSALTQLTINDDFFRSRLN</sequence>
<protein>
    <submittedName>
        <fullName evidence="1">Uncharacterized protein</fullName>
    </submittedName>
</protein>
<proteinExistence type="predicted"/>
<keyword evidence="2" id="KW-1185">Reference proteome</keyword>
<evidence type="ECO:0000313" key="1">
    <source>
        <dbReference type="EMBL" id="ERT08516.1"/>
    </source>
</evidence>
<accession>U7QQ30</accession>
<evidence type="ECO:0000313" key="2">
    <source>
        <dbReference type="Proteomes" id="UP000017127"/>
    </source>
</evidence>
<name>U7QQ30_9CYAN</name>
<reference evidence="1 2" key="1">
    <citation type="journal article" date="2013" name="Front. Microbiol.">
        <title>Comparative genomic analyses of the cyanobacterium, Lyngbya aestuarii BL J, a powerful hydrogen producer.</title>
        <authorList>
            <person name="Kothari A."/>
            <person name="Vaughn M."/>
            <person name="Garcia-Pichel F."/>
        </authorList>
    </citation>
    <scope>NUCLEOTIDE SEQUENCE [LARGE SCALE GENOMIC DNA]</scope>
    <source>
        <strain evidence="1 2">BL J</strain>
    </source>
</reference>
<gene>
    <name evidence="1" type="ORF">M595_1546</name>
</gene>
<dbReference type="EMBL" id="AUZM01000010">
    <property type="protein sequence ID" value="ERT08516.1"/>
    <property type="molecule type" value="Genomic_DNA"/>
</dbReference>
<dbReference type="Proteomes" id="UP000017127">
    <property type="component" value="Unassembled WGS sequence"/>
</dbReference>
<organism evidence="1 2">
    <name type="scientific">Lyngbya aestuarii BL J</name>
    <dbReference type="NCBI Taxonomy" id="1348334"/>
    <lineage>
        <taxon>Bacteria</taxon>
        <taxon>Bacillati</taxon>
        <taxon>Cyanobacteriota</taxon>
        <taxon>Cyanophyceae</taxon>
        <taxon>Oscillatoriophycideae</taxon>
        <taxon>Oscillatoriales</taxon>
        <taxon>Microcoleaceae</taxon>
        <taxon>Lyngbya</taxon>
    </lineage>
</organism>